<feature type="region of interest" description="Disordered" evidence="1">
    <location>
        <begin position="17"/>
        <end position="47"/>
    </location>
</feature>
<protein>
    <submittedName>
        <fullName evidence="2">Uncharacterized protein</fullName>
    </submittedName>
</protein>
<keyword evidence="3" id="KW-1185">Reference proteome</keyword>
<reference evidence="2 3" key="1">
    <citation type="submission" date="2024-09" db="EMBL/GenBank/DDBJ databases">
        <authorList>
            <person name="Sun Q."/>
            <person name="Mori K."/>
        </authorList>
    </citation>
    <scope>NUCLEOTIDE SEQUENCE [LARGE SCALE GENOMIC DNA]</scope>
    <source>
        <strain evidence="2 3">NCAIM B.02621</strain>
    </source>
</reference>
<name>A0ABV6R0V2_9CAUL</name>
<evidence type="ECO:0000256" key="1">
    <source>
        <dbReference type="SAM" id="MobiDB-lite"/>
    </source>
</evidence>
<organism evidence="2 3">
    <name type="scientific">Brevundimonas balnearis</name>
    <dbReference type="NCBI Taxonomy" id="1572858"/>
    <lineage>
        <taxon>Bacteria</taxon>
        <taxon>Pseudomonadati</taxon>
        <taxon>Pseudomonadota</taxon>
        <taxon>Alphaproteobacteria</taxon>
        <taxon>Caulobacterales</taxon>
        <taxon>Caulobacteraceae</taxon>
        <taxon>Brevundimonas</taxon>
    </lineage>
</organism>
<evidence type="ECO:0000313" key="3">
    <source>
        <dbReference type="Proteomes" id="UP001589906"/>
    </source>
</evidence>
<evidence type="ECO:0000313" key="2">
    <source>
        <dbReference type="EMBL" id="MFC0633250.1"/>
    </source>
</evidence>
<comment type="caution">
    <text evidence="2">The sequence shown here is derived from an EMBL/GenBank/DDBJ whole genome shotgun (WGS) entry which is preliminary data.</text>
</comment>
<gene>
    <name evidence="2" type="ORF">ACFFGE_05075</name>
</gene>
<dbReference type="Proteomes" id="UP001589906">
    <property type="component" value="Unassembled WGS sequence"/>
</dbReference>
<accession>A0ABV6R0V2</accession>
<dbReference type="RefSeq" id="WP_376834927.1">
    <property type="nucleotide sequence ID" value="NZ_JBHLSW010000003.1"/>
</dbReference>
<proteinExistence type="predicted"/>
<dbReference type="EMBL" id="JBHLSW010000003">
    <property type="protein sequence ID" value="MFC0633250.1"/>
    <property type="molecule type" value="Genomic_DNA"/>
</dbReference>
<sequence length="144" mass="15883">MTRTLADIHSDMARLKAEKKALAPKKAAPKIQRGFRPSGKGQRQPRIKDKGFLAYVRRQPCEARALGGCAGPIQAAHIRYRDARYPNSAGGQAKNHDRHCNPLCAEHHRIQGDVLGERPFWALVGVDPYEAAARHYAAYCGGAE</sequence>